<sequence length="269" mass="29754">MRKALFAVACIGSAYAFSPAPLAGIARVNKAPVCHRPLSLRMQNNDDVEYKPLIPTPDKPLPPDYKNEPTLFERQGFVESANTPTPKVYNAAMAGGEGFGGLTRREAYAFGGAISVGLLGVLFAVTRNPGYDKNDASRDAGKVEVNAQAISTPEIQANLKDLRSNRDKLFELSKQFKSDKNAQLSEQVKAFNIVKLRDDLNKLGLAAFDEDTQIKTDRLSRNIIQDLVELETALRLKEGVERSPKRVAASDKWFKQSLADFEKFLAYFP</sequence>
<dbReference type="KEGG" id="gtt:GUITHDRAFT_149993"/>
<dbReference type="EMBL" id="JH992967">
    <property type="protein sequence ID" value="EKX54388.1"/>
    <property type="molecule type" value="Genomic_DNA"/>
</dbReference>
<reference evidence="2 4" key="1">
    <citation type="journal article" date="2012" name="Nature">
        <title>Algal genomes reveal evolutionary mosaicism and the fate of nucleomorphs.</title>
        <authorList>
            <consortium name="DOE Joint Genome Institute"/>
            <person name="Curtis B.A."/>
            <person name="Tanifuji G."/>
            <person name="Burki F."/>
            <person name="Gruber A."/>
            <person name="Irimia M."/>
            <person name="Maruyama S."/>
            <person name="Arias M.C."/>
            <person name="Ball S.G."/>
            <person name="Gile G.H."/>
            <person name="Hirakawa Y."/>
            <person name="Hopkins J.F."/>
            <person name="Kuo A."/>
            <person name="Rensing S.A."/>
            <person name="Schmutz J."/>
            <person name="Symeonidi A."/>
            <person name="Elias M."/>
            <person name="Eveleigh R.J."/>
            <person name="Herman E.K."/>
            <person name="Klute M.J."/>
            <person name="Nakayama T."/>
            <person name="Obornik M."/>
            <person name="Reyes-Prieto A."/>
            <person name="Armbrust E.V."/>
            <person name="Aves S.J."/>
            <person name="Beiko R.G."/>
            <person name="Coutinho P."/>
            <person name="Dacks J.B."/>
            <person name="Durnford D.G."/>
            <person name="Fast N.M."/>
            <person name="Green B.R."/>
            <person name="Grisdale C.J."/>
            <person name="Hempel F."/>
            <person name="Henrissat B."/>
            <person name="Hoppner M.P."/>
            <person name="Ishida K."/>
            <person name="Kim E."/>
            <person name="Koreny L."/>
            <person name="Kroth P.G."/>
            <person name="Liu Y."/>
            <person name="Malik S.B."/>
            <person name="Maier U.G."/>
            <person name="McRose D."/>
            <person name="Mock T."/>
            <person name="Neilson J.A."/>
            <person name="Onodera N.T."/>
            <person name="Poole A.M."/>
            <person name="Pritham E.J."/>
            <person name="Richards T.A."/>
            <person name="Rocap G."/>
            <person name="Roy S.W."/>
            <person name="Sarai C."/>
            <person name="Schaack S."/>
            <person name="Shirato S."/>
            <person name="Slamovits C.H."/>
            <person name="Spencer D.F."/>
            <person name="Suzuki S."/>
            <person name="Worden A.Z."/>
            <person name="Zauner S."/>
            <person name="Barry K."/>
            <person name="Bell C."/>
            <person name="Bharti A.K."/>
            <person name="Crow J.A."/>
            <person name="Grimwood J."/>
            <person name="Kramer R."/>
            <person name="Lindquist E."/>
            <person name="Lucas S."/>
            <person name="Salamov A."/>
            <person name="McFadden G.I."/>
            <person name="Lane C.E."/>
            <person name="Keeling P.J."/>
            <person name="Gray M.W."/>
            <person name="Grigoriev I.V."/>
            <person name="Archibald J.M."/>
        </authorList>
    </citation>
    <scope>NUCLEOTIDE SEQUENCE</scope>
    <source>
        <strain evidence="2 4">CCMP2712</strain>
    </source>
</reference>
<dbReference type="OrthoDB" id="188983at2759"/>
<evidence type="ECO:0000313" key="2">
    <source>
        <dbReference type="EMBL" id="EKX54388.1"/>
    </source>
</evidence>
<reference evidence="4" key="2">
    <citation type="submission" date="2012-11" db="EMBL/GenBank/DDBJ databases">
        <authorList>
            <person name="Kuo A."/>
            <person name="Curtis B.A."/>
            <person name="Tanifuji G."/>
            <person name="Burki F."/>
            <person name="Gruber A."/>
            <person name="Irimia M."/>
            <person name="Maruyama S."/>
            <person name="Arias M.C."/>
            <person name="Ball S.G."/>
            <person name="Gile G.H."/>
            <person name="Hirakawa Y."/>
            <person name="Hopkins J.F."/>
            <person name="Rensing S.A."/>
            <person name="Schmutz J."/>
            <person name="Symeonidi A."/>
            <person name="Elias M."/>
            <person name="Eveleigh R.J."/>
            <person name="Herman E.K."/>
            <person name="Klute M.J."/>
            <person name="Nakayama T."/>
            <person name="Obornik M."/>
            <person name="Reyes-Prieto A."/>
            <person name="Armbrust E.V."/>
            <person name="Aves S.J."/>
            <person name="Beiko R.G."/>
            <person name="Coutinho P."/>
            <person name="Dacks J.B."/>
            <person name="Durnford D.G."/>
            <person name="Fast N.M."/>
            <person name="Green B.R."/>
            <person name="Grisdale C."/>
            <person name="Hempe F."/>
            <person name="Henrissat B."/>
            <person name="Hoppner M.P."/>
            <person name="Ishida K.-I."/>
            <person name="Kim E."/>
            <person name="Koreny L."/>
            <person name="Kroth P.G."/>
            <person name="Liu Y."/>
            <person name="Malik S.-B."/>
            <person name="Maier U.G."/>
            <person name="McRose D."/>
            <person name="Mock T."/>
            <person name="Neilson J.A."/>
            <person name="Onodera N.T."/>
            <person name="Poole A.M."/>
            <person name="Pritham E.J."/>
            <person name="Richards T.A."/>
            <person name="Rocap G."/>
            <person name="Roy S.W."/>
            <person name="Sarai C."/>
            <person name="Schaack S."/>
            <person name="Shirato S."/>
            <person name="Slamovits C.H."/>
            <person name="Spencer D.F."/>
            <person name="Suzuki S."/>
            <person name="Worden A.Z."/>
            <person name="Zauner S."/>
            <person name="Barry K."/>
            <person name="Bell C."/>
            <person name="Bharti A.K."/>
            <person name="Crow J.A."/>
            <person name="Grimwood J."/>
            <person name="Kramer R."/>
            <person name="Lindquist E."/>
            <person name="Lucas S."/>
            <person name="Salamov A."/>
            <person name="McFadden G.I."/>
            <person name="Lane C.E."/>
            <person name="Keeling P.J."/>
            <person name="Gray M.W."/>
            <person name="Grigoriev I.V."/>
            <person name="Archibald J.M."/>
        </authorList>
    </citation>
    <scope>NUCLEOTIDE SEQUENCE</scope>
    <source>
        <strain evidence="4">CCMP2712</strain>
    </source>
</reference>
<evidence type="ECO:0000313" key="3">
    <source>
        <dbReference type="EnsemblProtists" id="EKX54388"/>
    </source>
</evidence>
<name>L1K1Z9_GUITC</name>
<evidence type="ECO:0000313" key="4">
    <source>
        <dbReference type="Proteomes" id="UP000011087"/>
    </source>
</evidence>
<reference evidence="3" key="3">
    <citation type="submission" date="2016-03" db="UniProtKB">
        <authorList>
            <consortium name="EnsemblProtists"/>
        </authorList>
    </citation>
    <scope>IDENTIFICATION</scope>
</reference>
<accession>L1K1Z9</accession>
<keyword evidence="4" id="KW-1185">Reference proteome</keyword>
<dbReference type="Proteomes" id="UP000011087">
    <property type="component" value="Unassembled WGS sequence"/>
</dbReference>
<dbReference type="AlphaFoldDB" id="L1K1Z9"/>
<organism evidence="2">
    <name type="scientific">Guillardia theta (strain CCMP2712)</name>
    <name type="common">Cryptophyte</name>
    <dbReference type="NCBI Taxonomy" id="905079"/>
    <lineage>
        <taxon>Eukaryota</taxon>
        <taxon>Cryptophyceae</taxon>
        <taxon>Pyrenomonadales</taxon>
        <taxon>Geminigeraceae</taxon>
        <taxon>Guillardia</taxon>
    </lineage>
</organism>
<dbReference type="HOGENOM" id="CLU_1036042_0_0_1"/>
<evidence type="ECO:0000256" key="1">
    <source>
        <dbReference type="SAM" id="SignalP"/>
    </source>
</evidence>
<keyword evidence="1" id="KW-0732">Signal</keyword>
<feature type="signal peptide" evidence="1">
    <location>
        <begin position="1"/>
        <end position="16"/>
    </location>
</feature>
<protein>
    <submittedName>
        <fullName evidence="2 3">Uncharacterized protein</fullName>
    </submittedName>
</protein>
<dbReference type="GeneID" id="17311134"/>
<gene>
    <name evidence="2" type="ORF">GUITHDRAFT_149993</name>
</gene>
<proteinExistence type="predicted"/>
<feature type="chain" id="PRO_5008772097" evidence="1">
    <location>
        <begin position="17"/>
        <end position="269"/>
    </location>
</feature>
<dbReference type="eggNOG" id="ENOG502S6WY">
    <property type="taxonomic scope" value="Eukaryota"/>
</dbReference>
<dbReference type="PaxDb" id="55529-EKX54388"/>
<dbReference type="RefSeq" id="XP_005841368.1">
    <property type="nucleotide sequence ID" value="XM_005841311.1"/>
</dbReference>
<dbReference type="EnsemblProtists" id="EKX54388">
    <property type="protein sequence ID" value="EKX54388"/>
    <property type="gene ID" value="GUITHDRAFT_149993"/>
</dbReference>